<dbReference type="EMBL" id="CP025096">
    <property type="protein sequence ID" value="AUD02161.1"/>
    <property type="molecule type" value="Genomic_DNA"/>
</dbReference>
<dbReference type="KEGG" id="spir:CWM47_10210"/>
<keyword evidence="2" id="KW-1185">Reference proteome</keyword>
<evidence type="ECO:0008006" key="3">
    <source>
        <dbReference type="Google" id="ProtNLM"/>
    </source>
</evidence>
<accession>A0A2K8YX09</accession>
<gene>
    <name evidence="1" type="ORF">CWM47_10210</name>
</gene>
<dbReference type="AlphaFoldDB" id="A0A2K8YX09"/>
<reference evidence="1 2" key="1">
    <citation type="submission" date="2017-11" db="EMBL/GenBank/DDBJ databases">
        <title>Taxonomic description and genome sequences of Spirosoma HA7 sp. nov., isolated from pollen microhabitat of Corylus avellana.</title>
        <authorList>
            <person name="Ambika Manirajan B."/>
            <person name="Suarez C."/>
            <person name="Ratering S."/>
            <person name="Geissler-Plaum R."/>
            <person name="Cardinale M."/>
            <person name="Sylvia S."/>
        </authorList>
    </citation>
    <scope>NUCLEOTIDE SEQUENCE [LARGE SCALE GENOMIC DNA]</scope>
    <source>
        <strain evidence="1 2">HA7</strain>
    </source>
</reference>
<sequence>MANSTPLNELRLIVKDIVDIVGREKAYSTVNNIYTNAPAFKHLDEDVIIQELVDRISKKYGQGKVMKVIIMEDAGIEDRSINGMYATYPHNNSIYIVINATMNYCWKKFTVLKELFHVYMDFNDEISRNVKIVREHNYRISLEKVFEETIKFKDFDFSSLEDLYDMDEEMCIVLLATELIIPIYDREEVMKMVLQIGQQPVNLTVNDIAKSMLIPEYIFQKYIDMKAVDCNPRYTEIN</sequence>
<evidence type="ECO:0000313" key="2">
    <source>
        <dbReference type="Proteomes" id="UP000232883"/>
    </source>
</evidence>
<proteinExistence type="predicted"/>
<dbReference type="Proteomes" id="UP000232883">
    <property type="component" value="Chromosome"/>
</dbReference>
<dbReference type="RefSeq" id="WP_100987880.1">
    <property type="nucleotide sequence ID" value="NZ_CP025096.1"/>
</dbReference>
<organism evidence="1 2">
    <name type="scientific">Spirosoma pollinicola</name>
    <dbReference type="NCBI Taxonomy" id="2057025"/>
    <lineage>
        <taxon>Bacteria</taxon>
        <taxon>Pseudomonadati</taxon>
        <taxon>Bacteroidota</taxon>
        <taxon>Cytophagia</taxon>
        <taxon>Cytophagales</taxon>
        <taxon>Cytophagaceae</taxon>
        <taxon>Spirosoma</taxon>
    </lineage>
</organism>
<dbReference type="OrthoDB" id="10020497at2"/>
<evidence type="ECO:0000313" key="1">
    <source>
        <dbReference type="EMBL" id="AUD02161.1"/>
    </source>
</evidence>
<name>A0A2K8YX09_9BACT</name>
<protein>
    <recommendedName>
        <fullName evidence="3">IrrE N-terminal-like domain-containing protein</fullName>
    </recommendedName>
</protein>